<dbReference type="Proteomes" id="UP001214441">
    <property type="component" value="Unassembled WGS sequence"/>
</dbReference>
<sequence>MSEADAPAPSSQVLALKLPFDDYELSVDEIYYAEGAQDLLVERCMEAKGFEWSEIERPKFGDWRNRRRYGVIEKTIASRYGYHSVPEILAPTVVAERREQREKHLSPNARAAALEDGKGCWETTYNRMWDGIEMDQPLFNKLSAKGLEESQETGAVSSLIRKWSDCMKGEGFAYSDPYDAATSRAWSKTKKPSTREIRVAEGDVACKRRTNLVSGWVREESKIQLKYIRDNEKYFSTLRHQKRTYLQRARSIIETHGRQP</sequence>
<name>A0ABT6ZYM3_9ACTN</name>
<comment type="caution">
    <text evidence="1">The sequence shown here is derived from an EMBL/GenBank/DDBJ whole genome shotgun (WGS) entry which is preliminary data.</text>
</comment>
<reference evidence="1 2" key="1">
    <citation type="submission" date="2023-05" db="EMBL/GenBank/DDBJ databases">
        <title>Streptantibioticus silvisoli sp. nov., acidotolerant actinomycetes 1 from pine litter.</title>
        <authorList>
            <person name="Swiecimska M."/>
            <person name="Golinska P."/>
            <person name="Sangal V."/>
            <person name="Wachnowicz B."/>
            <person name="Goodfellow M."/>
        </authorList>
    </citation>
    <scope>NUCLEOTIDE SEQUENCE [LARGE SCALE GENOMIC DNA]</scope>
    <source>
        <strain evidence="1 2">DSM 42109</strain>
    </source>
</reference>
<gene>
    <name evidence="1" type="ORF">NMN56_019840</name>
</gene>
<organism evidence="1 2">
    <name type="scientific">Streptomyces iconiensis</name>
    <dbReference type="NCBI Taxonomy" id="1384038"/>
    <lineage>
        <taxon>Bacteria</taxon>
        <taxon>Bacillati</taxon>
        <taxon>Actinomycetota</taxon>
        <taxon>Actinomycetes</taxon>
        <taxon>Kitasatosporales</taxon>
        <taxon>Streptomycetaceae</taxon>
        <taxon>Streptomyces</taxon>
    </lineage>
</organism>
<dbReference type="RefSeq" id="WP_274045937.1">
    <property type="nucleotide sequence ID" value="NZ_JANCPR020000019.1"/>
</dbReference>
<evidence type="ECO:0000313" key="2">
    <source>
        <dbReference type="Proteomes" id="UP001214441"/>
    </source>
</evidence>
<protein>
    <submittedName>
        <fullName evidence="1">Uncharacterized protein</fullName>
    </submittedName>
</protein>
<dbReference type="EMBL" id="JANCPR020000019">
    <property type="protein sequence ID" value="MDJ1134177.1"/>
    <property type="molecule type" value="Genomic_DNA"/>
</dbReference>
<accession>A0ABT6ZYM3</accession>
<evidence type="ECO:0000313" key="1">
    <source>
        <dbReference type="EMBL" id="MDJ1134177.1"/>
    </source>
</evidence>
<keyword evidence="2" id="KW-1185">Reference proteome</keyword>
<proteinExistence type="predicted"/>